<reference evidence="1 2" key="1">
    <citation type="submission" date="2024-10" db="EMBL/GenBank/DDBJ databases">
        <title>The Natural Products Discovery Center: Release of the First 8490 Sequenced Strains for Exploring Actinobacteria Biosynthetic Diversity.</title>
        <authorList>
            <person name="Kalkreuter E."/>
            <person name="Kautsar S.A."/>
            <person name="Yang D."/>
            <person name="Bader C.D."/>
            <person name="Teijaro C.N."/>
            <person name="Fluegel L."/>
            <person name="Davis C.M."/>
            <person name="Simpson J.R."/>
            <person name="Lauterbach L."/>
            <person name="Steele A.D."/>
            <person name="Gui C."/>
            <person name="Meng S."/>
            <person name="Li G."/>
            <person name="Viehrig K."/>
            <person name="Ye F."/>
            <person name="Su P."/>
            <person name="Kiefer A.F."/>
            <person name="Nichols A."/>
            <person name="Cepeda A.J."/>
            <person name="Yan W."/>
            <person name="Fan B."/>
            <person name="Jiang Y."/>
            <person name="Adhikari A."/>
            <person name="Zheng C.-J."/>
            <person name="Schuster L."/>
            <person name="Cowan T.M."/>
            <person name="Smanski M.J."/>
            <person name="Chevrette M.G."/>
            <person name="De Carvalho L.P.S."/>
            <person name="Shen B."/>
        </authorList>
    </citation>
    <scope>NUCLEOTIDE SEQUENCE [LARGE SCALE GENOMIC DNA]</scope>
    <source>
        <strain evidence="1 2">NPDC001281</strain>
    </source>
</reference>
<sequence>MEPLKNVTARVRADIRAAAKAGTLPEHPAGITFSVRMETYSQGSSVNVYIKGAPDEWTYFETGDGTWGPRKVASEPVKALANKLHEIVESHRGDRRFFSAVYTEEGLVLACHLPR</sequence>
<dbReference type="EMBL" id="JBIAXI010000024">
    <property type="protein sequence ID" value="MFF4777446.1"/>
    <property type="molecule type" value="Genomic_DNA"/>
</dbReference>
<keyword evidence="2" id="KW-1185">Reference proteome</keyword>
<protein>
    <submittedName>
        <fullName evidence="1">Uncharacterized protein</fullName>
    </submittedName>
</protein>
<organism evidence="1 2">
    <name type="scientific">Microtetraspora fusca</name>
    <dbReference type="NCBI Taxonomy" id="1997"/>
    <lineage>
        <taxon>Bacteria</taxon>
        <taxon>Bacillati</taxon>
        <taxon>Actinomycetota</taxon>
        <taxon>Actinomycetes</taxon>
        <taxon>Streptosporangiales</taxon>
        <taxon>Streptosporangiaceae</taxon>
        <taxon>Microtetraspora</taxon>
    </lineage>
</organism>
<gene>
    <name evidence="1" type="ORF">ACFY05_31785</name>
</gene>
<evidence type="ECO:0000313" key="1">
    <source>
        <dbReference type="EMBL" id="MFF4777446.1"/>
    </source>
</evidence>
<dbReference type="Proteomes" id="UP001602119">
    <property type="component" value="Unassembled WGS sequence"/>
</dbReference>
<accession>A0ABW6VDR1</accession>
<dbReference type="RefSeq" id="WP_387345853.1">
    <property type="nucleotide sequence ID" value="NZ_JBIAXI010000024.1"/>
</dbReference>
<name>A0ABW6VDR1_MICFU</name>
<evidence type="ECO:0000313" key="2">
    <source>
        <dbReference type="Proteomes" id="UP001602119"/>
    </source>
</evidence>
<proteinExistence type="predicted"/>
<comment type="caution">
    <text evidence="1">The sequence shown here is derived from an EMBL/GenBank/DDBJ whole genome shotgun (WGS) entry which is preliminary data.</text>
</comment>